<accession>A0A7S0J731</accession>
<dbReference type="GO" id="GO:0005783">
    <property type="term" value="C:endoplasmic reticulum"/>
    <property type="evidence" value="ECO:0007669"/>
    <property type="project" value="TreeGrafter"/>
</dbReference>
<gene>
    <name evidence="3" type="ORF">CLEP1334_LOCUS17565</name>
</gene>
<keyword evidence="1" id="KW-0812">Transmembrane</keyword>
<evidence type="ECO:0000313" key="3">
    <source>
        <dbReference type="EMBL" id="CAD8542279.1"/>
    </source>
</evidence>
<keyword evidence="1" id="KW-0472">Membrane</keyword>
<name>A0A7S0J731_9EUKA</name>
<reference evidence="3" key="1">
    <citation type="submission" date="2021-01" db="EMBL/GenBank/DDBJ databases">
        <authorList>
            <person name="Corre E."/>
            <person name="Pelletier E."/>
            <person name="Niang G."/>
            <person name="Scheremetjew M."/>
            <person name="Finn R."/>
            <person name="Kale V."/>
            <person name="Holt S."/>
            <person name="Cochrane G."/>
            <person name="Meng A."/>
            <person name="Brown T."/>
            <person name="Cohen L."/>
        </authorList>
    </citation>
    <scope>NUCLEOTIDE SEQUENCE</scope>
    <source>
        <strain evidence="3">RCC1130</strain>
    </source>
</reference>
<feature type="transmembrane region" description="Helical" evidence="1">
    <location>
        <begin position="172"/>
        <end position="191"/>
    </location>
</feature>
<dbReference type="Pfam" id="PF05753">
    <property type="entry name" value="TRAP_beta"/>
    <property type="match status" value="1"/>
</dbReference>
<proteinExistence type="predicted"/>
<sequence>MRSIAVVLHALLLLLVLTAAQEGEDGEERASLLLYKKVTPSTDLTIGKSINVTITVYNKGPGSAYSLMVTDDNWKSDKFRFVSGGNNFTVDFLNADDKYEHEFTIKPIRKMWHRVRPARMVFVEFTDGEQTITHLSNSLPEMRVIAKKDTLGENLLIAGRIATFNIIKTKQGWMVAAFIGICLVAVQLHFVGSKVLHKRRHLRALEDVKNM</sequence>
<dbReference type="PANTHER" id="PTHR12861">
    <property type="entry name" value="TRANSLOCON-ASSOCIATED PROTEIN, BETA SUBUNIT PRECURSOR TRAP-BETA SIGNAL SEQUENCE RECEPTOR BETA SUBUNIT"/>
    <property type="match status" value="1"/>
</dbReference>
<dbReference type="AlphaFoldDB" id="A0A7S0J731"/>
<evidence type="ECO:0008006" key="4">
    <source>
        <dbReference type="Google" id="ProtNLM"/>
    </source>
</evidence>
<keyword evidence="2" id="KW-0732">Signal</keyword>
<protein>
    <recommendedName>
        <fullName evidence="4">Translocon-associated protein subunit beta</fullName>
    </recommendedName>
</protein>
<feature type="signal peptide" evidence="2">
    <location>
        <begin position="1"/>
        <end position="20"/>
    </location>
</feature>
<keyword evidence="1" id="KW-1133">Transmembrane helix</keyword>
<feature type="chain" id="PRO_5031184853" description="Translocon-associated protein subunit beta" evidence="2">
    <location>
        <begin position="21"/>
        <end position="211"/>
    </location>
</feature>
<dbReference type="PANTHER" id="PTHR12861:SF3">
    <property type="entry name" value="TRANSLOCON-ASSOCIATED PROTEIN SUBUNIT BETA"/>
    <property type="match status" value="1"/>
</dbReference>
<evidence type="ECO:0000256" key="1">
    <source>
        <dbReference type="SAM" id="Phobius"/>
    </source>
</evidence>
<evidence type="ECO:0000256" key="2">
    <source>
        <dbReference type="SAM" id="SignalP"/>
    </source>
</evidence>
<organism evidence="3">
    <name type="scientific">Calcidiscus leptoporus</name>
    <dbReference type="NCBI Taxonomy" id="127549"/>
    <lineage>
        <taxon>Eukaryota</taxon>
        <taxon>Haptista</taxon>
        <taxon>Haptophyta</taxon>
        <taxon>Prymnesiophyceae</taxon>
        <taxon>Coccolithales</taxon>
        <taxon>Calcidiscaceae</taxon>
        <taxon>Calcidiscus</taxon>
    </lineage>
</organism>
<dbReference type="EMBL" id="HBER01034743">
    <property type="protein sequence ID" value="CAD8542279.1"/>
    <property type="molecule type" value="Transcribed_RNA"/>
</dbReference>